<feature type="compositionally biased region" description="Acidic residues" evidence="2">
    <location>
        <begin position="31"/>
        <end position="42"/>
    </location>
</feature>
<proteinExistence type="predicted"/>
<feature type="region of interest" description="Disordered" evidence="2">
    <location>
        <begin position="24"/>
        <end position="69"/>
    </location>
</feature>
<dbReference type="InterPro" id="IPR001638">
    <property type="entry name" value="Solute-binding_3/MltF_N"/>
</dbReference>
<name>A0ABZ3EY96_9FIRM</name>
<feature type="compositionally biased region" description="Low complexity" evidence="2">
    <location>
        <begin position="57"/>
        <end position="67"/>
    </location>
</feature>
<keyword evidence="1 3" id="KW-0732">Signal</keyword>
<dbReference type="SMART" id="SM00062">
    <property type="entry name" value="PBPb"/>
    <property type="match status" value="1"/>
</dbReference>
<dbReference type="RefSeq" id="WP_342758797.1">
    <property type="nucleotide sequence ID" value="NZ_CP146256.1"/>
</dbReference>
<keyword evidence="6" id="KW-1185">Reference proteome</keyword>
<evidence type="ECO:0000259" key="4">
    <source>
        <dbReference type="SMART" id="SM00062"/>
    </source>
</evidence>
<dbReference type="Proteomes" id="UP001451571">
    <property type="component" value="Chromosome"/>
</dbReference>
<dbReference type="PROSITE" id="PS51257">
    <property type="entry name" value="PROKAR_LIPOPROTEIN"/>
    <property type="match status" value="1"/>
</dbReference>
<gene>
    <name evidence="5" type="ORF">V6984_05610</name>
</gene>
<evidence type="ECO:0000313" key="6">
    <source>
        <dbReference type="Proteomes" id="UP001451571"/>
    </source>
</evidence>
<protein>
    <submittedName>
        <fullName evidence="5">Transporter substrate-binding domain-containing protein</fullName>
    </submittedName>
</protein>
<feature type="chain" id="PRO_5045742417" evidence="3">
    <location>
        <begin position="26"/>
        <end position="294"/>
    </location>
</feature>
<evidence type="ECO:0000256" key="2">
    <source>
        <dbReference type="SAM" id="MobiDB-lite"/>
    </source>
</evidence>
<feature type="signal peptide" evidence="3">
    <location>
        <begin position="1"/>
        <end position="25"/>
    </location>
</feature>
<dbReference type="Pfam" id="PF00497">
    <property type="entry name" value="SBP_bac_3"/>
    <property type="match status" value="1"/>
</dbReference>
<organism evidence="5 6">
    <name type="scientific">Kineothrix sedimenti</name>
    <dbReference type="NCBI Taxonomy" id="3123317"/>
    <lineage>
        <taxon>Bacteria</taxon>
        <taxon>Bacillati</taxon>
        <taxon>Bacillota</taxon>
        <taxon>Clostridia</taxon>
        <taxon>Lachnospirales</taxon>
        <taxon>Lachnospiraceae</taxon>
        <taxon>Kineothrix</taxon>
    </lineage>
</organism>
<dbReference type="PANTHER" id="PTHR35936:SF38">
    <property type="entry name" value="GLUTAMINE-BINDING PERIPLASMIC PROTEIN"/>
    <property type="match status" value="1"/>
</dbReference>
<evidence type="ECO:0000313" key="5">
    <source>
        <dbReference type="EMBL" id="XAH75234.1"/>
    </source>
</evidence>
<dbReference type="Gene3D" id="3.40.190.10">
    <property type="entry name" value="Periplasmic binding protein-like II"/>
    <property type="match status" value="2"/>
</dbReference>
<dbReference type="EMBL" id="CP146256">
    <property type="protein sequence ID" value="XAH75234.1"/>
    <property type="molecule type" value="Genomic_DNA"/>
</dbReference>
<dbReference type="PANTHER" id="PTHR35936">
    <property type="entry name" value="MEMBRANE-BOUND LYTIC MUREIN TRANSGLYCOSYLASE F"/>
    <property type="match status" value="1"/>
</dbReference>
<evidence type="ECO:0000256" key="3">
    <source>
        <dbReference type="SAM" id="SignalP"/>
    </source>
</evidence>
<accession>A0ABZ3EY96</accession>
<evidence type="ECO:0000256" key="1">
    <source>
        <dbReference type="ARBA" id="ARBA00022729"/>
    </source>
</evidence>
<reference evidence="5 6" key="1">
    <citation type="submission" date="2024-02" db="EMBL/GenBank/DDBJ databases">
        <title>Bacterial strain from lacustrine sediment.</title>
        <authorList>
            <person name="Petit C."/>
            <person name="Fadhlaoui K."/>
        </authorList>
    </citation>
    <scope>NUCLEOTIDE SEQUENCE [LARGE SCALE GENOMIC DNA]</scope>
    <source>
        <strain evidence="5 6">IPX-CK</strain>
    </source>
</reference>
<dbReference type="SUPFAM" id="SSF53850">
    <property type="entry name" value="Periplasmic binding protein-like II"/>
    <property type="match status" value="1"/>
</dbReference>
<sequence length="294" mass="30909">MKKVLALVACTVLATGMLMGCGSSATKEEAAPAEETTEETTEEATPAEAVTEEATTEEAAPAEDAAASSDKTWIVATDTVFKPFEYTNENNEFVGIDVDILAAIAADQGFKYELQSLGWDAAVAAVQAGQADGLIAGATVKQERIDSGWIFSEGYYDATQTFVVAEGSDIAGFEDLEGKNVAVKNGTAGADFANSLKDQYGFTVTVFEDSPTMYQDVILGNSAACVEDTPIMAASIKEGGLALAIPEGMESEGAPYGFAIMDPADQELLDMFNAGLANIKANGTYDEILDKYLK</sequence>
<feature type="domain" description="Solute-binding protein family 3/N-terminal" evidence="4">
    <location>
        <begin position="72"/>
        <end position="294"/>
    </location>
</feature>